<evidence type="ECO:0000313" key="3">
    <source>
        <dbReference type="EMBL" id="TVT98684.1"/>
    </source>
</evidence>
<dbReference type="AlphaFoldDB" id="A0A5J9SHA7"/>
<dbReference type="EMBL" id="RWGY01000820">
    <property type="protein sequence ID" value="TVT98684.1"/>
    <property type="molecule type" value="Genomic_DNA"/>
</dbReference>
<evidence type="ECO:0000256" key="1">
    <source>
        <dbReference type="SAM" id="MobiDB-lite"/>
    </source>
</evidence>
<reference evidence="3 4" key="1">
    <citation type="journal article" date="2019" name="Sci. Rep.">
        <title>A high-quality genome of Eragrostis curvula grass provides insights into Poaceae evolution and supports new strategies to enhance forage quality.</title>
        <authorList>
            <person name="Carballo J."/>
            <person name="Santos B.A.C.M."/>
            <person name="Zappacosta D."/>
            <person name="Garbus I."/>
            <person name="Selva J.P."/>
            <person name="Gallo C.A."/>
            <person name="Diaz A."/>
            <person name="Albertini E."/>
            <person name="Caccamo M."/>
            <person name="Echenique V."/>
        </authorList>
    </citation>
    <scope>NUCLEOTIDE SEQUENCE [LARGE SCALE GENOMIC DNA]</scope>
    <source>
        <strain evidence="4">cv. Victoria</strain>
        <tissue evidence="3">Leaf</tissue>
    </source>
</reference>
<feature type="signal peptide" evidence="2">
    <location>
        <begin position="1"/>
        <end position="21"/>
    </location>
</feature>
<keyword evidence="2" id="KW-0732">Signal</keyword>
<sequence>MLLSVFLISLCVCGLLDLLRGIKHETHSDGSMMDPNNSSELELLDMICEMSEDPLNLSVPCPSIAEPSLETQTQSADDNSLANPNPSRSKKKLHVE</sequence>
<evidence type="ECO:0000256" key="2">
    <source>
        <dbReference type="SAM" id="SignalP"/>
    </source>
</evidence>
<accession>A0A5J9SHA7</accession>
<keyword evidence="4" id="KW-1185">Reference proteome</keyword>
<dbReference type="OrthoDB" id="10620757at2759"/>
<feature type="region of interest" description="Disordered" evidence="1">
    <location>
        <begin position="59"/>
        <end position="96"/>
    </location>
</feature>
<feature type="non-terminal residue" evidence="3">
    <location>
        <position position="1"/>
    </location>
</feature>
<dbReference type="Gramene" id="TVT98684">
    <property type="protein sequence ID" value="TVT98684"/>
    <property type="gene ID" value="EJB05_55992"/>
</dbReference>
<feature type="chain" id="PRO_5023930257" evidence="2">
    <location>
        <begin position="22"/>
        <end position="96"/>
    </location>
</feature>
<name>A0A5J9SHA7_9POAL</name>
<proteinExistence type="predicted"/>
<comment type="caution">
    <text evidence="3">The sequence shown here is derived from an EMBL/GenBank/DDBJ whole genome shotgun (WGS) entry which is preliminary data.</text>
</comment>
<feature type="compositionally biased region" description="Polar residues" evidence="1">
    <location>
        <begin position="69"/>
        <end position="87"/>
    </location>
</feature>
<dbReference type="Proteomes" id="UP000324897">
    <property type="component" value="Unassembled WGS sequence"/>
</dbReference>
<gene>
    <name evidence="3" type="ORF">EJB05_55992</name>
</gene>
<organism evidence="3 4">
    <name type="scientific">Eragrostis curvula</name>
    <name type="common">weeping love grass</name>
    <dbReference type="NCBI Taxonomy" id="38414"/>
    <lineage>
        <taxon>Eukaryota</taxon>
        <taxon>Viridiplantae</taxon>
        <taxon>Streptophyta</taxon>
        <taxon>Embryophyta</taxon>
        <taxon>Tracheophyta</taxon>
        <taxon>Spermatophyta</taxon>
        <taxon>Magnoliopsida</taxon>
        <taxon>Liliopsida</taxon>
        <taxon>Poales</taxon>
        <taxon>Poaceae</taxon>
        <taxon>PACMAD clade</taxon>
        <taxon>Chloridoideae</taxon>
        <taxon>Eragrostideae</taxon>
        <taxon>Eragrostidinae</taxon>
        <taxon>Eragrostis</taxon>
    </lineage>
</organism>
<protein>
    <submittedName>
        <fullName evidence="3">Uncharacterized protein</fullName>
    </submittedName>
</protein>
<evidence type="ECO:0000313" key="4">
    <source>
        <dbReference type="Proteomes" id="UP000324897"/>
    </source>
</evidence>